<feature type="site" description="mRNA cap binding" evidence="17">
    <location>
        <position position="225"/>
    </location>
</feature>
<dbReference type="EMBL" id="CP014586">
    <property type="protein sequence ID" value="ANZ77221.1"/>
    <property type="molecule type" value="Genomic_DNA"/>
</dbReference>
<proteinExistence type="inferred from homology"/>
<feature type="compositionally biased region" description="Basic and acidic residues" evidence="18">
    <location>
        <begin position="119"/>
        <end position="143"/>
    </location>
</feature>
<evidence type="ECO:0000256" key="17">
    <source>
        <dbReference type="PIRSR" id="PIRSR028762-2"/>
    </source>
</evidence>
<evidence type="ECO:0000256" key="14">
    <source>
        <dbReference type="ARBA" id="ARBA00049739"/>
    </source>
</evidence>
<evidence type="ECO:0000256" key="4">
    <source>
        <dbReference type="ARBA" id="ARBA00022603"/>
    </source>
</evidence>
<feature type="site" description="mRNA cap binding" evidence="17">
    <location>
        <position position="250"/>
    </location>
</feature>
<feature type="binding site" evidence="17">
    <location>
        <begin position="194"/>
        <end position="195"/>
    </location>
    <ligand>
        <name>mRNA</name>
        <dbReference type="ChEBI" id="CHEBI:33699"/>
    </ligand>
</feature>
<evidence type="ECO:0000256" key="9">
    <source>
        <dbReference type="ARBA" id="ARBA00023042"/>
    </source>
</evidence>
<dbReference type="OrthoDB" id="10248867at2759"/>
<comment type="catalytic activity">
    <reaction evidence="13">
        <text>a 5'-end (5'-triphosphoguanosine)-ribonucleoside in mRNA + S-adenosyl-L-methionine = a 5'-end (N(7)-methyl 5'-triphosphoguanosine)-ribonucleoside in mRNA + S-adenosyl-L-homocysteine</text>
        <dbReference type="Rhea" id="RHEA:67008"/>
        <dbReference type="Rhea" id="RHEA-COMP:17166"/>
        <dbReference type="Rhea" id="RHEA-COMP:17167"/>
        <dbReference type="ChEBI" id="CHEBI:57856"/>
        <dbReference type="ChEBI" id="CHEBI:59789"/>
        <dbReference type="ChEBI" id="CHEBI:156461"/>
        <dbReference type="ChEBI" id="CHEBI:167617"/>
        <dbReference type="EC" id="2.1.1.56"/>
    </reaction>
</comment>
<keyword evidence="5 15" id="KW-0507">mRNA processing</keyword>
<reference evidence="20 21" key="1">
    <citation type="submission" date="2016-02" db="EMBL/GenBank/DDBJ databases">
        <title>Comparative genomic and transcriptomic foundation for Pichia pastoris.</title>
        <authorList>
            <person name="Love K.R."/>
            <person name="Shah K.A."/>
            <person name="Whittaker C.A."/>
            <person name="Wu J."/>
            <person name="Bartlett M.C."/>
            <person name="Ma D."/>
            <person name="Leeson R.L."/>
            <person name="Priest M."/>
            <person name="Young S.K."/>
            <person name="Love J.C."/>
        </authorList>
    </citation>
    <scope>NUCLEOTIDE SEQUENCE [LARGE SCALE GENOMIC DNA]</scope>
    <source>
        <strain evidence="20 21">ATCC 28485</strain>
    </source>
</reference>
<feature type="binding site" evidence="16">
    <location>
        <position position="238"/>
    </location>
    <ligand>
        <name>S-adenosyl-L-methionine</name>
        <dbReference type="ChEBI" id="CHEBI:59789"/>
    </ligand>
</feature>
<keyword evidence="10 15" id="KW-0539">Nucleus</keyword>
<dbReference type="PANTHER" id="PTHR12189:SF2">
    <property type="entry name" value="MRNA CAP GUANINE-N7 METHYLTRANSFERASE"/>
    <property type="match status" value="1"/>
</dbReference>
<dbReference type="PROSITE" id="PS51562">
    <property type="entry name" value="RNA_CAP0_MT"/>
    <property type="match status" value="1"/>
</dbReference>
<evidence type="ECO:0000256" key="18">
    <source>
        <dbReference type="SAM" id="MobiDB-lite"/>
    </source>
</evidence>
<feature type="region of interest" description="Disordered" evidence="18">
    <location>
        <begin position="99"/>
        <end position="163"/>
    </location>
</feature>
<feature type="binding site" evidence="16">
    <location>
        <position position="198"/>
    </location>
    <ligand>
        <name>S-adenosyl-L-methionine</name>
        <dbReference type="ChEBI" id="CHEBI:59789"/>
    </ligand>
</feature>
<keyword evidence="9 15" id="KW-0506">mRNA capping</keyword>
<feature type="binding site" evidence="16">
    <location>
        <position position="216"/>
    </location>
    <ligand>
        <name>S-adenosyl-L-methionine</name>
        <dbReference type="ChEBI" id="CHEBI:59789"/>
    </ligand>
</feature>
<comment type="similarity">
    <text evidence="15">Belongs to the class I-like SAM-binding methyltransferase superfamily. mRNA cap 0 methyltransferase family.</text>
</comment>
<feature type="domain" description="MRNA cap 0 methyltransferase" evidence="19">
    <location>
        <begin position="185"/>
        <end position="463"/>
    </location>
</feature>
<evidence type="ECO:0000256" key="7">
    <source>
        <dbReference type="ARBA" id="ARBA00022691"/>
    </source>
</evidence>
<evidence type="ECO:0000256" key="11">
    <source>
        <dbReference type="ARBA" id="ARBA00032772"/>
    </source>
</evidence>
<evidence type="ECO:0000256" key="10">
    <source>
        <dbReference type="ARBA" id="ARBA00023242"/>
    </source>
</evidence>
<keyword evidence="8 15" id="KW-0694">RNA-binding</keyword>
<evidence type="ECO:0000256" key="6">
    <source>
        <dbReference type="ARBA" id="ARBA00022679"/>
    </source>
</evidence>
<feature type="site" description="mRNA cap binding" evidence="17">
    <location>
        <position position="455"/>
    </location>
</feature>
<accession>A0A1B2JH55</accession>
<dbReference type="PANTHER" id="PTHR12189">
    <property type="entry name" value="MRNA GUANINE-7- METHYLTRANSFERASE"/>
    <property type="match status" value="1"/>
</dbReference>
<feature type="region of interest" description="Disordered" evidence="18">
    <location>
        <begin position="1"/>
        <end position="38"/>
    </location>
</feature>
<gene>
    <name evidence="20" type="primary">ABD1</name>
    <name evidence="20" type="ORF">ATY40_BA7503904</name>
</gene>
<dbReference type="AlphaFoldDB" id="A0A1B2JH55"/>
<dbReference type="Gene3D" id="3.40.50.150">
    <property type="entry name" value="Vaccinia Virus protein VP39"/>
    <property type="match status" value="1"/>
</dbReference>
<feature type="site" description="mRNA cap binding" evidence="17">
    <location>
        <position position="387"/>
    </location>
</feature>
<dbReference type="InterPro" id="IPR004971">
    <property type="entry name" value="mRNA_G-N7_MeTrfase_dom"/>
</dbReference>
<keyword evidence="7 15" id="KW-0949">S-adenosyl-L-methionine</keyword>
<dbReference type="InterPro" id="IPR039753">
    <property type="entry name" value="RG7MT1"/>
</dbReference>
<name>A0A1B2JH55_PICPA</name>
<dbReference type="GO" id="GO:0005634">
    <property type="term" value="C:nucleus"/>
    <property type="evidence" value="ECO:0007669"/>
    <property type="project" value="UniProtKB-SubCell"/>
</dbReference>
<evidence type="ECO:0000256" key="3">
    <source>
        <dbReference type="ARBA" id="ARBA00011926"/>
    </source>
</evidence>
<dbReference type="Proteomes" id="UP000094565">
    <property type="component" value="Chromosome 3"/>
</dbReference>
<sequence length="465" mass="54261">MEEMTGTKEPAQPSSPKDSLNVPQLENRETRKLTDDDLSNEFLKRKRKLVRGNVIPNEKYSAFSLSSRDNEDGTETLNEEAPKIELAQKPAWMTEDAFRQHKEDEKSVKQPIRRRRQKLSIEEQMKQAEQRRLEEEKREEKAHQQLTQASHEISSHSQYSQTQDIVRSHYNARTHLARKEDRNKSPIIKLRQFNNIIKYMLILMFSKPNMTVLDLGCGKGGDLYKWQLAKTSLYIGIDLSDQSIIEAIHRYRRSRNVDFRVAFITGDAFETSVEEIIAGQEEAELPVDIVSMQFCMHYAFESEAKARKMLENVSHSLKRGGYFIGTIPSSDFIIDKIKDLPENEKKWGNGMYSVEFENPPPRDGIFRPPFGNMYTYFLQDAVDNVPEYVVPFEAFRALALEYDLELRYSKPFLEMFDQEFPKWNYKLPQRISAALRQQDGSYQVFGAEREAISFYKSFAFEKMGM</sequence>
<evidence type="ECO:0000313" key="21">
    <source>
        <dbReference type="Proteomes" id="UP000094565"/>
    </source>
</evidence>
<feature type="compositionally biased region" description="Polar residues" evidence="18">
    <location>
        <begin position="12"/>
        <end position="24"/>
    </location>
</feature>
<keyword evidence="6 15" id="KW-0808">Transferase</keyword>
<evidence type="ECO:0000256" key="13">
    <source>
        <dbReference type="ARBA" id="ARBA00044712"/>
    </source>
</evidence>
<evidence type="ECO:0000256" key="8">
    <source>
        <dbReference type="ARBA" id="ARBA00022884"/>
    </source>
</evidence>
<protein>
    <recommendedName>
        <fullName evidence="14 15">mRNA cap guanine-N(7) methyltransferase</fullName>
        <ecNumber evidence="3 15">2.1.1.56</ecNumber>
    </recommendedName>
    <alternativeName>
        <fullName evidence="11 15">mRNA (guanine-N(7))-methyltransferase</fullName>
    </alternativeName>
    <alternativeName>
        <fullName evidence="12 15">mRNA cap methyltransferase</fullName>
    </alternativeName>
</protein>
<evidence type="ECO:0000256" key="12">
    <source>
        <dbReference type="ARBA" id="ARBA00033387"/>
    </source>
</evidence>
<feature type="region of interest" description="Disordered" evidence="18">
    <location>
        <begin position="53"/>
        <end position="80"/>
    </location>
</feature>
<dbReference type="SUPFAM" id="SSF53335">
    <property type="entry name" value="S-adenosyl-L-methionine-dependent methyltransferases"/>
    <property type="match status" value="1"/>
</dbReference>
<feature type="compositionally biased region" description="Basic and acidic residues" evidence="18">
    <location>
        <begin position="99"/>
        <end position="108"/>
    </location>
</feature>
<comment type="subcellular location">
    <subcellularLocation>
        <location evidence="2 15">Nucleus</location>
    </subcellularLocation>
</comment>
<evidence type="ECO:0000259" key="19">
    <source>
        <dbReference type="PROSITE" id="PS51562"/>
    </source>
</evidence>
<dbReference type="CDD" id="cd02440">
    <property type="entry name" value="AdoMet_MTases"/>
    <property type="match status" value="1"/>
</dbReference>
<evidence type="ECO:0000313" key="20">
    <source>
        <dbReference type="EMBL" id="ANZ77221.1"/>
    </source>
</evidence>
<keyword evidence="4 15" id="KW-0489">Methyltransferase</keyword>
<feature type="binding site" evidence="16">
    <location>
        <position position="293"/>
    </location>
    <ligand>
        <name>S-adenosyl-L-methionine</name>
        <dbReference type="ChEBI" id="CHEBI:59789"/>
    </ligand>
</feature>
<evidence type="ECO:0000256" key="15">
    <source>
        <dbReference type="PIRNR" id="PIRNR028762"/>
    </source>
</evidence>
<keyword evidence="21" id="KW-1185">Reference proteome</keyword>
<organism evidence="20 21">
    <name type="scientific">Komagataella pastoris</name>
    <name type="common">Yeast</name>
    <name type="synonym">Pichia pastoris</name>
    <dbReference type="NCBI Taxonomy" id="4922"/>
    <lineage>
        <taxon>Eukaryota</taxon>
        <taxon>Fungi</taxon>
        <taxon>Dikarya</taxon>
        <taxon>Ascomycota</taxon>
        <taxon>Saccharomycotina</taxon>
        <taxon>Pichiomycetes</taxon>
        <taxon>Pichiales</taxon>
        <taxon>Pichiaceae</taxon>
        <taxon>Komagataella</taxon>
    </lineage>
</organism>
<evidence type="ECO:0000256" key="5">
    <source>
        <dbReference type="ARBA" id="ARBA00022664"/>
    </source>
</evidence>
<dbReference type="Pfam" id="PF03291">
    <property type="entry name" value="mRNA_G-N7_MeTrfase"/>
    <property type="match status" value="1"/>
</dbReference>
<evidence type="ECO:0000256" key="16">
    <source>
        <dbReference type="PIRSR" id="PIRSR028762-1"/>
    </source>
</evidence>
<dbReference type="PIRSF" id="PIRSF028762">
    <property type="entry name" value="ABD1"/>
    <property type="match status" value="1"/>
</dbReference>
<evidence type="ECO:0000256" key="2">
    <source>
        <dbReference type="ARBA" id="ARBA00004123"/>
    </source>
</evidence>
<feature type="compositionally biased region" description="Basic and acidic residues" evidence="18">
    <location>
        <begin position="26"/>
        <end position="35"/>
    </location>
</feature>
<feature type="compositionally biased region" description="Polar residues" evidence="18">
    <location>
        <begin position="146"/>
        <end position="163"/>
    </location>
</feature>
<comment type="function">
    <text evidence="1">Responsible for methylating the 5'-cap structure of mRNAs.</text>
</comment>
<feature type="binding site" evidence="16">
    <location>
        <position position="267"/>
    </location>
    <ligand>
        <name>S-adenosyl-L-methionine</name>
        <dbReference type="ChEBI" id="CHEBI:59789"/>
    </ligand>
</feature>
<dbReference type="EC" id="2.1.1.56" evidence="3 15"/>
<feature type="site" description="mRNA cap binding" evidence="17">
    <location>
        <position position="219"/>
    </location>
</feature>
<evidence type="ECO:0000256" key="1">
    <source>
        <dbReference type="ARBA" id="ARBA00003378"/>
    </source>
</evidence>
<dbReference type="GO" id="GO:0004482">
    <property type="term" value="F:mRNA 5'-cap (guanine-N7-)-methyltransferase activity"/>
    <property type="evidence" value="ECO:0007669"/>
    <property type="project" value="UniProtKB-EC"/>
</dbReference>
<dbReference type="InterPro" id="IPR029063">
    <property type="entry name" value="SAM-dependent_MTases_sf"/>
</dbReference>
<dbReference type="InterPro" id="IPR016899">
    <property type="entry name" value="mRNA_G-N7_MeTrfase_euk"/>
</dbReference>
<feature type="site" description="mRNA cap binding" evidence="17">
    <location>
        <position position="297"/>
    </location>
</feature>
<dbReference type="GO" id="GO:0003723">
    <property type="term" value="F:RNA binding"/>
    <property type="evidence" value="ECO:0007669"/>
    <property type="project" value="UniProtKB-KW"/>
</dbReference>
<feature type="binding site" evidence="16">
    <location>
        <position position="298"/>
    </location>
    <ligand>
        <name>S-adenosyl-L-methionine</name>
        <dbReference type="ChEBI" id="CHEBI:59789"/>
    </ligand>
</feature>